<reference evidence="2 4" key="1">
    <citation type="journal article" date="2017" name="Nature">
        <title>The sunflower genome provides insights into oil metabolism, flowering and Asterid evolution.</title>
        <authorList>
            <person name="Badouin H."/>
            <person name="Gouzy J."/>
            <person name="Grassa C.J."/>
            <person name="Murat F."/>
            <person name="Staton S.E."/>
            <person name="Cottret L."/>
            <person name="Lelandais-Briere C."/>
            <person name="Owens G.L."/>
            <person name="Carrere S."/>
            <person name="Mayjonade B."/>
            <person name="Legrand L."/>
            <person name="Gill N."/>
            <person name="Kane N.C."/>
            <person name="Bowers J.E."/>
            <person name="Hubner S."/>
            <person name="Bellec A."/>
            <person name="Berard A."/>
            <person name="Berges H."/>
            <person name="Blanchet N."/>
            <person name="Boniface M.C."/>
            <person name="Brunel D."/>
            <person name="Catrice O."/>
            <person name="Chaidir N."/>
            <person name="Claudel C."/>
            <person name="Donnadieu C."/>
            <person name="Faraut T."/>
            <person name="Fievet G."/>
            <person name="Helmstetter N."/>
            <person name="King M."/>
            <person name="Knapp S.J."/>
            <person name="Lai Z."/>
            <person name="Le Paslier M.C."/>
            <person name="Lippi Y."/>
            <person name="Lorenzon L."/>
            <person name="Mandel J.R."/>
            <person name="Marage G."/>
            <person name="Marchand G."/>
            <person name="Marquand E."/>
            <person name="Bret-Mestries E."/>
            <person name="Morien E."/>
            <person name="Nambeesan S."/>
            <person name="Nguyen T."/>
            <person name="Pegot-Espagnet P."/>
            <person name="Pouilly N."/>
            <person name="Raftis F."/>
            <person name="Sallet E."/>
            <person name="Schiex T."/>
            <person name="Thomas J."/>
            <person name="Vandecasteele C."/>
            <person name="Vares D."/>
            <person name="Vear F."/>
            <person name="Vautrin S."/>
            <person name="Crespi M."/>
            <person name="Mangin B."/>
            <person name="Burke J.M."/>
            <person name="Salse J."/>
            <person name="Munos S."/>
            <person name="Vincourt P."/>
            <person name="Rieseberg L.H."/>
            <person name="Langlade N.B."/>
        </authorList>
    </citation>
    <scope>NUCLEOTIDE SEQUENCE [LARGE SCALE GENOMIC DNA]</scope>
    <source>
        <strain evidence="4">cv. SF193</strain>
        <tissue evidence="2">Leaves</tissue>
    </source>
</reference>
<dbReference type="EMBL" id="MNCJ02000326">
    <property type="protein sequence ID" value="KAF5784162.1"/>
    <property type="molecule type" value="Genomic_DNA"/>
</dbReference>
<name>A0A251TH29_HELAN</name>
<evidence type="ECO:0000313" key="2">
    <source>
        <dbReference type="EMBL" id="KAF5784162.1"/>
    </source>
</evidence>
<dbReference type="AlphaFoldDB" id="A0A251TH29"/>
<dbReference type="InParanoid" id="A0A251TH29"/>
<dbReference type="Gramene" id="mRNA:HanXRQr2_Chr11g0516311">
    <property type="protein sequence ID" value="mRNA:HanXRQr2_Chr11g0516311"/>
    <property type="gene ID" value="HanXRQr2_Chr11g0516311"/>
</dbReference>
<feature type="chain" id="PRO_5012919598" description="S locus-related glycoprotein 1 binding pollen coat protein" evidence="1">
    <location>
        <begin position="25"/>
        <end position="82"/>
    </location>
</feature>
<evidence type="ECO:0000313" key="4">
    <source>
        <dbReference type="Proteomes" id="UP000215914"/>
    </source>
</evidence>
<reference evidence="2" key="3">
    <citation type="submission" date="2020-06" db="EMBL/GenBank/DDBJ databases">
        <title>Helianthus annuus Genome sequencing and assembly Release 2.</title>
        <authorList>
            <person name="Gouzy J."/>
            <person name="Langlade N."/>
            <person name="Munos S."/>
        </authorList>
    </citation>
    <scope>NUCLEOTIDE SEQUENCE</scope>
    <source>
        <tissue evidence="2">Leaves</tissue>
    </source>
</reference>
<sequence>MKLIHMIGTLLLLITAATIAPTKGDMNMEVKIVNNVCNGYLPLPGCTDVECNFHCVKLQGSQAKGKCENDRTYNCHCQWDCN</sequence>
<keyword evidence="4" id="KW-1185">Reference proteome</keyword>
<evidence type="ECO:0000256" key="1">
    <source>
        <dbReference type="SAM" id="SignalP"/>
    </source>
</evidence>
<protein>
    <recommendedName>
        <fullName evidence="5">S locus-related glycoprotein 1 binding pollen coat protein</fullName>
    </recommendedName>
</protein>
<evidence type="ECO:0008006" key="5">
    <source>
        <dbReference type="Google" id="ProtNLM"/>
    </source>
</evidence>
<dbReference type="Proteomes" id="UP000215914">
    <property type="component" value="Chromosome 11"/>
</dbReference>
<organism evidence="3 4">
    <name type="scientific">Helianthus annuus</name>
    <name type="common">Common sunflower</name>
    <dbReference type="NCBI Taxonomy" id="4232"/>
    <lineage>
        <taxon>Eukaryota</taxon>
        <taxon>Viridiplantae</taxon>
        <taxon>Streptophyta</taxon>
        <taxon>Embryophyta</taxon>
        <taxon>Tracheophyta</taxon>
        <taxon>Spermatophyta</taxon>
        <taxon>Magnoliopsida</taxon>
        <taxon>eudicotyledons</taxon>
        <taxon>Gunneridae</taxon>
        <taxon>Pentapetalae</taxon>
        <taxon>asterids</taxon>
        <taxon>campanulids</taxon>
        <taxon>Asterales</taxon>
        <taxon>Asteraceae</taxon>
        <taxon>Asteroideae</taxon>
        <taxon>Heliantheae alliance</taxon>
        <taxon>Heliantheae</taxon>
        <taxon>Helianthus</taxon>
    </lineage>
</organism>
<accession>A0A251TH29</accession>
<gene>
    <name evidence="3" type="ORF">HannXRQ_Chr11g0351221</name>
    <name evidence="2" type="ORF">HanXRQr2_Chr11g0516311</name>
</gene>
<proteinExistence type="predicted"/>
<dbReference type="EMBL" id="CM007900">
    <property type="protein sequence ID" value="OTG09281.1"/>
    <property type="molecule type" value="Genomic_DNA"/>
</dbReference>
<reference evidence="3" key="2">
    <citation type="submission" date="2017-02" db="EMBL/GenBank/DDBJ databases">
        <title>Sunflower complete genome.</title>
        <authorList>
            <person name="Langlade N."/>
            <person name="Munos S."/>
        </authorList>
    </citation>
    <scope>NUCLEOTIDE SEQUENCE [LARGE SCALE GENOMIC DNA]</scope>
    <source>
        <tissue evidence="3">Leaves</tissue>
    </source>
</reference>
<keyword evidence="1" id="KW-0732">Signal</keyword>
<feature type="signal peptide" evidence="1">
    <location>
        <begin position="1"/>
        <end position="24"/>
    </location>
</feature>
<evidence type="ECO:0000313" key="3">
    <source>
        <dbReference type="EMBL" id="OTG09281.1"/>
    </source>
</evidence>